<gene>
    <name evidence="2" type="ORF">GJ744_010324</name>
</gene>
<feature type="compositionally biased region" description="Low complexity" evidence="1">
    <location>
        <begin position="130"/>
        <end position="144"/>
    </location>
</feature>
<dbReference type="InterPro" id="IPR013951">
    <property type="entry name" value="Rxt3"/>
</dbReference>
<organism evidence="2 3">
    <name type="scientific">Endocarpon pusillum</name>
    <dbReference type="NCBI Taxonomy" id="364733"/>
    <lineage>
        <taxon>Eukaryota</taxon>
        <taxon>Fungi</taxon>
        <taxon>Dikarya</taxon>
        <taxon>Ascomycota</taxon>
        <taxon>Pezizomycotina</taxon>
        <taxon>Eurotiomycetes</taxon>
        <taxon>Chaetothyriomycetidae</taxon>
        <taxon>Verrucariales</taxon>
        <taxon>Verrucariaceae</taxon>
        <taxon>Endocarpon</taxon>
    </lineage>
</organism>
<feature type="compositionally biased region" description="Low complexity" evidence="1">
    <location>
        <begin position="344"/>
        <end position="358"/>
    </location>
</feature>
<evidence type="ECO:0000313" key="3">
    <source>
        <dbReference type="Proteomes" id="UP000606974"/>
    </source>
</evidence>
<sequence>MVHSAWNLDYMPDTDHLGRSFYHFVSGQGHTNPSYSYPTPAPPHNHMAQPISQSPRRAVGDRSPPGQQSGFFTSPHAQSAVAQANGQRQMLPPSPHPYYSRFSQQPSIPNGNSQNVSREHQAPAPPPSQYRPSSSMSISSMLGSESERPSRDLNSGASSTTSSSYRPKPPNPPISEMSPPQHSAKPSPGDYSYKPRSQTPDRMGISNLIGTRPYRSGSGSIMQGSRPFEDPARMSSQGAFPRFGESTQQTPSQEPTRRTEDSFSHARRTSITGILQRPSSQPQPQVQGTFTGPRLQPANHPQPGRPAWPEHSNAQASTSFNSSSPPSLGVSRAPDEKKEAQNGPQAPSSNAASNAASQYDIRPPTFNSSVQQQSLALKGGDQQPSAPAWEAPPSKSTSPDVRRASAGLNQYRPPGGSLNGPVAAPQSQSAESQRPASVSMSQQDSSQSHGERSIFGDRLDKGRTRLFSPFAGSHTSQSGPSASGHPDEQSRKGSDELSQHRALLGLAAESKKGGRYSPLPQAVQGAQAQSLGPEMGIKSEHGRIFSGLGGGVGAASASPAHGPPGLAASPFKRDDNGSRLLNEDNLMKISRSSSGLGKRARKVKEEEGKAASENDGLSRMGKKPRNHHHHYRPDNGDLASPFDLHRRHTPLSSLNPIRRPSTPKSNGNAINHHHHDHYHHRRHHHHHHVHASPNQRNCKPNIMIKIRSVVDAAAKNPRHHLGFFLYSPVISVPELHPPVRTKLGVSIRPNIPPSFKDPDQVNCTYTIRVSRTWLHASEREAICSERFLWGSGIYTDDSDPVAAAIHSGFIKGAWNDEVDSDLLERVSREQNPSIDFKDNVPEAPVEPPEGKDLHIKLLVLPQLEKYGESARYGLKSRTWPEEKEEEEVEEEGKGAPHDGVSFTVLDCTWVDEGSARGQERSGVARRKRLHALTVLRPPAAAA</sequence>
<feature type="compositionally biased region" description="Polar residues" evidence="1">
    <location>
        <begin position="65"/>
        <end position="88"/>
    </location>
</feature>
<evidence type="ECO:0000256" key="1">
    <source>
        <dbReference type="SAM" id="MobiDB-lite"/>
    </source>
</evidence>
<feature type="region of interest" description="Disordered" evidence="1">
    <location>
        <begin position="587"/>
        <end position="696"/>
    </location>
</feature>
<feature type="compositionally biased region" description="Basic residues" evidence="1">
    <location>
        <begin position="671"/>
        <end position="690"/>
    </location>
</feature>
<feature type="compositionally biased region" description="Basic and acidic residues" evidence="1">
    <location>
        <begin position="449"/>
        <end position="463"/>
    </location>
</feature>
<dbReference type="AlphaFoldDB" id="A0A8H7AEN2"/>
<feature type="compositionally biased region" description="Polar residues" evidence="1">
    <location>
        <begin position="365"/>
        <end position="375"/>
    </location>
</feature>
<protein>
    <recommendedName>
        <fullName evidence="4">Rxt3-domain-containing protein</fullName>
    </recommendedName>
</protein>
<name>A0A8H7AEN2_9EURO</name>
<dbReference type="SUPFAM" id="SSF69848">
    <property type="entry name" value="LCCL domain"/>
    <property type="match status" value="1"/>
</dbReference>
<comment type="caution">
    <text evidence="2">The sequence shown here is derived from an EMBL/GenBank/DDBJ whole genome shotgun (WGS) entry which is preliminary data.</text>
</comment>
<accession>A0A8H7AEN2</accession>
<proteinExistence type="predicted"/>
<feature type="compositionally biased region" description="Polar residues" evidence="1">
    <location>
        <begin position="101"/>
        <end position="116"/>
    </location>
</feature>
<dbReference type="EMBL" id="JAACFV010000067">
    <property type="protein sequence ID" value="KAF7507533.1"/>
    <property type="molecule type" value="Genomic_DNA"/>
</dbReference>
<dbReference type="OrthoDB" id="3596986at2759"/>
<feature type="compositionally biased region" description="Polar residues" evidence="1">
    <location>
        <begin position="425"/>
        <end position="436"/>
    </location>
</feature>
<keyword evidence="3" id="KW-1185">Reference proteome</keyword>
<feature type="region of interest" description="Disordered" evidence="1">
    <location>
        <begin position="875"/>
        <end position="900"/>
    </location>
</feature>
<dbReference type="InterPro" id="IPR036609">
    <property type="entry name" value="LCCL_sf"/>
</dbReference>
<feature type="compositionally biased region" description="Basic and acidic residues" evidence="1">
    <location>
        <begin position="255"/>
        <end position="264"/>
    </location>
</feature>
<feature type="compositionally biased region" description="Basic and acidic residues" evidence="1">
    <location>
        <begin position="485"/>
        <end position="499"/>
    </location>
</feature>
<dbReference type="Pfam" id="PF08642">
    <property type="entry name" value="Rxt3"/>
    <property type="match status" value="1"/>
</dbReference>
<dbReference type="Gene3D" id="2.170.130.20">
    <property type="entry name" value="LCCL-like domain"/>
    <property type="match status" value="1"/>
</dbReference>
<dbReference type="Proteomes" id="UP000606974">
    <property type="component" value="Unassembled WGS sequence"/>
</dbReference>
<feature type="compositionally biased region" description="Basic and acidic residues" evidence="1">
    <location>
        <begin position="603"/>
        <end position="612"/>
    </location>
</feature>
<feature type="compositionally biased region" description="Low complexity" evidence="1">
    <location>
        <begin position="312"/>
        <end position="327"/>
    </location>
</feature>
<feature type="compositionally biased region" description="Polar residues" evidence="1">
    <location>
        <begin position="245"/>
        <end position="254"/>
    </location>
</feature>
<feature type="region of interest" description="Disordered" evidence="1">
    <location>
        <begin position="33"/>
        <end position="531"/>
    </location>
</feature>
<feature type="compositionally biased region" description="Basic residues" evidence="1">
    <location>
        <begin position="620"/>
        <end position="631"/>
    </location>
</feature>
<reference evidence="2" key="1">
    <citation type="submission" date="2020-02" db="EMBL/GenBank/DDBJ databases">
        <authorList>
            <person name="Palmer J.M."/>
        </authorList>
    </citation>
    <scope>NUCLEOTIDE SEQUENCE</scope>
    <source>
        <strain evidence="2">EPUS1.4</strain>
        <tissue evidence="2">Thallus</tissue>
    </source>
</reference>
<evidence type="ECO:0008006" key="4">
    <source>
        <dbReference type="Google" id="ProtNLM"/>
    </source>
</evidence>
<evidence type="ECO:0000313" key="2">
    <source>
        <dbReference type="EMBL" id="KAF7507533.1"/>
    </source>
</evidence>
<feature type="compositionally biased region" description="Low complexity" evidence="1">
    <location>
        <begin position="437"/>
        <end position="448"/>
    </location>
</feature>